<dbReference type="CTD" id="190085"/>
<dbReference type="PANTHER" id="PTHR22743">
    <property type="entry name" value="MEPRIN/TRAF-LIKE MATH FAMILY-C.ELEGANS"/>
    <property type="match status" value="1"/>
</dbReference>
<evidence type="ECO:0000313" key="1">
    <source>
        <dbReference type="EMBL" id="CCD69497.1"/>
    </source>
</evidence>
<dbReference type="PANTHER" id="PTHR22743:SF165">
    <property type="entry name" value="BTB AND MATH DOMAIN CONTAINING-RELATED"/>
    <property type="match status" value="1"/>
</dbReference>
<dbReference type="GeneID" id="190085"/>
<dbReference type="HOGENOM" id="CLU_1760436_0_0_1"/>
<reference evidence="1 2" key="1">
    <citation type="journal article" date="1998" name="Science">
        <title>Genome sequence of the nematode C. elegans: a platform for investigating biology.</title>
        <authorList>
            <consortium name="The C. elegans sequencing consortium"/>
            <person name="Sulson J.E."/>
            <person name="Waterston R."/>
        </authorList>
    </citation>
    <scope>NUCLEOTIDE SEQUENCE [LARGE SCALE GENOMIC DNA]</scope>
    <source>
        <strain evidence="1 2">Bristol N2</strain>
    </source>
</reference>
<evidence type="ECO:0000313" key="2">
    <source>
        <dbReference type="Proteomes" id="UP000001940"/>
    </source>
</evidence>
<organism evidence="1 2">
    <name type="scientific">Caenorhabditis elegans</name>
    <dbReference type="NCBI Taxonomy" id="6239"/>
    <lineage>
        <taxon>Eukaryota</taxon>
        <taxon>Metazoa</taxon>
        <taxon>Ecdysozoa</taxon>
        <taxon>Nematoda</taxon>
        <taxon>Chromadorea</taxon>
        <taxon>Rhabditida</taxon>
        <taxon>Rhabditina</taxon>
        <taxon>Rhabditomorpha</taxon>
        <taxon>Rhabditoidea</taxon>
        <taxon>Rhabditidae</taxon>
        <taxon>Peloderinae</taxon>
        <taxon>Caenorhabditis</taxon>
    </lineage>
</organism>
<dbReference type="RefSeq" id="NP_494525.1">
    <property type="nucleotide sequence ID" value="NM_062124.1"/>
</dbReference>
<dbReference type="OrthoDB" id="10541680at2759"/>
<dbReference type="Bgee" id="WBGene00021724">
    <property type="expression patterns" value="Expressed in pharyngeal muscle cell (C elegans) and 2 other cell types or tissues"/>
</dbReference>
<dbReference type="PhylomeDB" id="Q9TYI9"/>
<gene>
    <name evidence="1" type="ORF">CELE_Y49F6C.2</name>
    <name evidence="1 3" type="ORF">Y49F6C.2</name>
</gene>
<keyword evidence="2" id="KW-1185">Reference proteome</keyword>
<dbReference type="PaxDb" id="6239-Y49F6C.2"/>
<proteinExistence type="predicted"/>
<sequence length="148" mass="17409">MPNDFKTKIKKPLLKITCNFLKLLIFAYKILQIQHFRFKFRLSIVHFGPLFSFERIFEKCWLISKIVLTVRDMPFAIRKCEEFLVEKYERPKRDILNIAKQYQLENLKKLCLAKINTIDEIKAAMAGNLSDMEPTVLAALLEKSVALK</sequence>
<dbReference type="Proteomes" id="UP000001940">
    <property type="component" value="Chromosome II"/>
</dbReference>
<dbReference type="AGR" id="WB:WBGene00021724"/>
<dbReference type="KEGG" id="cel:CELE_Y49F6C.2"/>
<dbReference type="PIR" id="T33937">
    <property type="entry name" value="T33937"/>
</dbReference>
<accession>Q9TYI9</accession>
<dbReference type="WormBase" id="Y49F6C.2">
    <property type="protein sequence ID" value="CE22266"/>
    <property type="gene ID" value="WBGene00021724"/>
</dbReference>
<name>Q9TYI9_CAEEL</name>
<dbReference type="InParanoid" id="Q9TYI9"/>
<dbReference type="EMBL" id="BX284602">
    <property type="protein sequence ID" value="CCD69497.1"/>
    <property type="molecule type" value="Genomic_DNA"/>
</dbReference>
<dbReference type="UCSC" id="Y49F6C.2">
    <property type="organism name" value="c. elegans"/>
</dbReference>
<dbReference type="InterPro" id="IPR052664">
    <property type="entry name" value="BTB-MATH_domain_protein"/>
</dbReference>
<dbReference type="AlphaFoldDB" id="Q9TYI9"/>
<protein>
    <submittedName>
        <fullName evidence="1">BTB domain-containing protein</fullName>
    </submittedName>
</protein>
<evidence type="ECO:0000313" key="3">
    <source>
        <dbReference type="WormBase" id="Y49F6C.2"/>
    </source>
</evidence>
<dbReference type="STRING" id="6239.Y49F6C.2.1"/>